<dbReference type="PANTHER" id="PTHR30055:SF226">
    <property type="entry name" value="HTH-TYPE TRANSCRIPTIONAL REGULATOR PKSA"/>
    <property type="match status" value="1"/>
</dbReference>
<dbReference type="Pfam" id="PF00440">
    <property type="entry name" value="TetR_N"/>
    <property type="match status" value="1"/>
</dbReference>
<evidence type="ECO:0000256" key="2">
    <source>
        <dbReference type="PROSITE-ProRule" id="PRU00335"/>
    </source>
</evidence>
<evidence type="ECO:0000259" key="3">
    <source>
        <dbReference type="PROSITE" id="PS50977"/>
    </source>
</evidence>
<dbReference type="EMBL" id="CP036262">
    <property type="protein sequence ID" value="QDS92517.1"/>
    <property type="molecule type" value="Genomic_DNA"/>
</dbReference>
<dbReference type="KEGG" id="rml:FF011L_12640"/>
<dbReference type="PANTHER" id="PTHR30055">
    <property type="entry name" value="HTH-TYPE TRANSCRIPTIONAL REGULATOR RUTR"/>
    <property type="match status" value="1"/>
</dbReference>
<dbReference type="SUPFAM" id="SSF48498">
    <property type="entry name" value="Tetracyclin repressor-like, C-terminal domain"/>
    <property type="match status" value="1"/>
</dbReference>
<feature type="DNA-binding region" description="H-T-H motif" evidence="2">
    <location>
        <begin position="31"/>
        <end position="50"/>
    </location>
</feature>
<dbReference type="Proteomes" id="UP000320672">
    <property type="component" value="Chromosome"/>
</dbReference>
<dbReference type="GO" id="GO:0000976">
    <property type="term" value="F:transcription cis-regulatory region binding"/>
    <property type="evidence" value="ECO:0007669"/>
    <property type="project" value="TreeGrafter"/>
</dbReference>
<gene>
    <name evidence="4" type="primary">yttP</name>
    <name evidence="4" type="ORF">FF011L_12640</name>
</gene>
<name>A0A517MCL4_9BACT</name>
<dbReference type="Pfam" id="PF09209">
    <property type="entry name" value="CecR_C"/>
    <property type="match status" value="1"/>
</dbReference>
<dbReference type="InterPro" id="IPR001647">
    <property type="entry name" value="HTH_TetR"/>
</dbReference>
<dbReference type="OrthoDB" id="9789566at2"/>
<dbReference type="InterPro" id="IPR015292">
    <property type="entry name" value="Tscrpt_reg_YbiH_C"/>
</dbReference>
<accession>A0A517MCL4</accession>
<dbReference type="Gene3D" id="1.10.10.60">
    <property type="entry name" value="Homeodomain-like"/>
    <property type="match status" value="1"/>
</dbReference>
<feature type="domain" description="HTH tetR-type" evidence="3">
    <location>
        <begin position="8"/>
        <end position="68"/>
    </location>
</feature>
<sequence>MAQPVPEDDTRRRILDAAGPIFAQMGFSKATVRDICSAAKVNVASVGYHFGDKMGLYLSLVRQIRKAREAAFPMPELEGTAEQHLYQQVYLLLQRMQSGDCSGWEAQLMMREMQNPTEAFREMVEEYFRPLFERIQQTAAEILQAPVAPHQLEQIALSIVGQCFHFRVSEKTIQQLIPAPRLSAHYGLEDLACHVSAFTLASLTSASYNECLSRFHESSCHE</sequence>
<dbReference type="SUPFAM" id="SSF46689">
    <property type="entry name" value="Homeodomain-like"/>
    <property type="match status" value="1"/>
</dbReference>
<dbReference type="AlphaFoldDB" id="A0A517MCL4"/>
<dbReference type="PROSITE" id="PS50977">
    <property type="entry name" value="HTH_TETR_2"/>
    <property type="match status" value="1"/>
</dbReference>
<evidence type="ECO:0000313" key="4">
    <source>
        <dbReference type="EMBL" id="QDS92517.1"/>
    </source>
</evidence>
<dbReference type="GO" id="GO:0003700">
    <property type="term" value="F:DNA-binding transcription factor activity"/>
    <property type="evidence" value="ECO:0007669"/>
    <property type="project" value="TreeGrafter"/>
</dbReference>
<evidence type="ECO:0000256" key="1">
    <source>
        <dbReference type="ARBA" id="ARBA00023125"/>
    </source>
</evidence>
<keyword evidence="1 2" id="KW-0238">DNA-binding</keyword>
<dbReference type="RefSeq" id="WP_145350755.1">
    <property type="nucleotide sequence ID" value="NZ_CP036262.1"/>
</dbReference>
<evidence type="ECO:0000313" key="5">
    <source>
        <dbReference type="Proteomes" id="UP000320672"/>
    </source>
</evidence>
<dbReference type="InterPro" id="IPR050109">
    <property type="entry name" value="HTH-type_TetR-like_transc_reg"/>
</dbReference>
<dbReference type="Gene3D" id="1.10.357.10">
    <property type="entry name" value="Tetracycline Repressor, domain 2"/>
    <property type="match status" value="1"/>
</dbReference>
<reference evidence="4 5" key="1">
    <citation type="submission" date="2019-02" db="EMBL/GenBank/DDBJ databases">
        <title>Deep-cultivation of Planctomycetes and their phenomic and genomic characterization uncovers novel biology.</title>
        <authorList>
            <person name="Wiegand S."/>
            <person name="Jogler M."/>
            <person name="Boedeker C."/>
            <person name="Pinto D."/>
            <person name="Vollmers J."/>
            <person name="Rivas-Marin E."/>
            <person name="Kohn T."/>
            <person name="Peeters S.H."/>
            <person name="Heuer A."/>
            <person name="Rast P."/>
            <person name="Oberbeckmann S."/>
            <person name="Bunk B."/>
            <person name="Jeske O."/>
            <person name="Meyerdierks A."/>
            <person name="Storesund J.E."/>
            <person name="Kallscheuer N."/>
            <person name="Luecker S."/>
            <person name="Lage O.M."/>
            <person name="Pohl T."/>
            <person name="Merkel B.J."/>
            <person name="Hornburger P."/>
            <person name="Mueller R.-W."/>
            <person name="Bruemmer F."/>
            <person name="Labrenz M."/>
            <person name="Spormann A.M."/>
            <person name="Op den Camp H."/>
            <person name="Overmann J."/>
            <person name="Amann R."/>
            <person name="Jetten M.S.M."/>
            <person name="Mascher T."/>
            <person name="Medema M.H."/>
            <person name="Devos D.P."/>
            <person name="Kaster A.-K."/>
            <person name="Ovreas L."/>
            <person name="Rohde M."/>
            <person name="Galperin M.Y."/>
            <person name="Jogler C."/>
        </authorList>
    </citation>
    <scope>NUCLEOTIDE SEQUENCE [LARGE SCALE GENOMIC DNA]</scope>
    <source>
        <strain evidence="4 5">FF011L</strain>
    </source>
</reference>
<keyword evidence="5" id="KW-1185">Reference proteome</keyword>
<protein>
    <submittedName>
        <fullName evidence="4">Putative HTH-type transcriptional regulator YttP</fullName>
    </submittedName>
</protein>
<dbReference type="InterPro" id="IPR009057">
    <property type="entry name" value="Homeodomain-like_sf"/>
</dbReference>
<organism evidence="4 5">
    <name type="scientific">Roseimaritima multifibrata</name>
    <dbReference type="NCBI Taxonomy" id="1930274"/>
    <lineage>
        <taxon>Bacteria</taxon>
        <taxon>Pseudomonadati</taxon>
        <taxon>Planctomycetota</taxon>
        <taxon>Planctomycetia</taxon>
        <taxon>Pirellulales</taxon>
        <taxon>Pirellulaceae</taxon>
        <taxon>Roseimaritima</taxon>
    </lineage>
</organism>
<proteinExistence type="predicted"/>
<dbReference type="InterPro" id="IPR036271">
    <property type="entry name" value="Tet_transcr_reg_TetR-rel_C_sf"/>
</dbReference>